<dbReference type="EMBL" id="PVLF01000005">
    <property type="protein sequence ID" value="PRH82788.1"/>
    <property type="molecule type" value="Genomic_DNA"/>
</dbReference>
<reference evidence="2 3" key="1">
    <citation type="submission" date="2018-03" db="EMBL/GenBank/DDBJ databases">
        <title>Arenimonas caeni sp. nov., isolated from activated sludge.</title>
        <authorList>
            <person name="Liu H."/>
        </authorList>
    </citation>
    <scope>NUCLEOTIDE SEQUENCE [LARGE SCALE GENOMIC DNA]</scope>
    <source>
        <strain evidence="3">z29</strain>
    </source>
</reference>
<name>A0A2P6M9Y6_9GAMM</name>
<accession>A0A2P6M9Y6</accession>
<feature type="transmembrane region" description="Helical" evidence="1">
    <location>
        <begin position="97"/>
        <end position="114"/>
    </location>
</feature>
<feature type="transmembrane region" description="Helical" evidence="1">
    <location>
        <begin position="42"/>
        <end position="59"/>
    </location>
</feature>
<proteinExistence type="predicted"/>
<keyword evidence="1" id="KW-0812">Transmembrane</keyword>
<keyword evidence="1" id="KW-1133">Transmembrane helix</keyword>
<protein>
    <submittedName>
        <fullName evidence="2">DUF423 domain-containing protein</fullName>
    </submittedName>
</protein>
<dbReference type="Pfam" id="PF04241">
    <property type="entry name" value="DUF423"/>
    <property type="match status" value="1"/>
</dbReference>
<dbReference type="RefSeq" id="WP_106990133.1">
    <property type="nucleotide sequence ID" value="NZ_JAVEVW010000137.1"/>
</dbReference>
<sequence length="119" mass="11922">MAPAPRLPRLLAAGGALACGLAVGLGAYASHGLDGEAARRAGLAALFAFGHGLALQWLARGEPGRLRLLACVALALGLLLFAGSLAGAAFFGWPTRLAPAGGSLLMLGWLLAAADHLRS</sequence>
<evidence type="ECO:0000256" key="1">
    <source>
        <dbReference type="SAM" id="Phobius"/>
    </source>
</evidence>
<dbReference type="InterPro" id="IPR006696">
    <property type="entry name" value="DUF423"/>
</dbReference>
<evidence type="ECO:0000313" key="3">
    <source>
        <dbReference type="Proteomes" id="UP000241736"/>
    </source>
</evidence>
<dbReference type="AlphaFoldDB" id="A0A2P6M9Y6"/>
<organism evidence="2 3">
    <name type="scientific">Arenimonas caeni</name>
    <dbReference type="NCBI Taxonomy" id="2058085"/>
    <lineage>
        <taxon>Bacteria</taxon>
        <taxon>Pseudomonadati</taxon>
        <taxon>Pseudomonadota</taxon>
        <taxon>Gammaproteobacteria</taxon>
        <taxon>Lysobacterales</taxon>
        <taxon>Lysobacteraceae</taxon>
        <taxon>Arenimonas</taxon>
    </lineage>
</organism>
<keyword evidence="3" id="KW-1185">Reference proteome</keyword>
<comment type="caution">
    <text evidence="2">The sequence shown here is derived from an EMBL/GenBank/DDBJ whole genome shotgun (WGS) entry which is preliminary data.</text>
</comment>
<evidence type="ECO:0000313" key="2">
    <source>
        <dbReference type="EMBL" id="PRH82788.1"/>
    </source>
</evidence>
<dbReference type="Proteomes" id="UP000241736">
    <property type="component" value="Unassembled WGS sequence"/>
</dbReference>
<feature type="transmembrane region" description="Helical" evidence="1">
    <location>
        <begin position="66"/>
        <end position="91"/>
    </location>
</feature>
<keyword evidence="1" id="KW-0472">Membrane</keyword>
<gene>
    <name evidence="2" type="ORF">C6N40_06155</name>
</gene>